<evidence type="ECO:0000313" key="2">
    <source>
        <dbReference type="EMBL" id="EMR64320.1"/>
    </source>
</evidence>
<dbReference type="Proteomes" id="UP000012174">
    <property type="component" value="Unassembled WGS sequence"/>
</dbReference>
<dbReference type="HOGENOM" id="CLU_1175430_0_0_1"/>
<sequence>MATLFSHGTGMDKGVIDYLIELIRRFRLQLYWFRVEERNTSDLQRQIDNLTRDLASKASQIDARLADNKSDYDKLADKHNMLTENYRHLKQQISENEHLLRAQASDLRNQADRLNKFVDFKTALEEHIRFESLDRRVAEHDSNLIGLADRIIDVTEIKRQIADHFSSSREDPDLELSLQPVKSTLADNSTRVTRHDEEIARPRYDVNELIRLQNFANTLSELFSIVDTQLDRSLAR</sequence>
<gene>
    <name evidence="2" type="ORF">UCREL1_8760</name>
</gene>
<dbReference type="EMBL" id="KB707096">
    <property type="protein sequence ID" value="EMR64320.1"/>
    <property type="molecule type" value="Genomic_DNA"/>
</dbReference>
<evidence type="ECO:0000256" key="1">
    <source>
        <dbReference type="SAM" id="Coils"/>
    </source>
</evidence>
<reference evidence="3" key="1">
    <citation type="journal article" date="2013" name="Genome Announc.">
        <title>Draft genome sequence of the grapevine dieback fungus Eutypa lata UCR-EL1.</title>
        <authorList>
            <person name="Blanco-Ulate B."/>
            <person name="Rolshausen P.E."/>
            <person name="Cantu D."/>
        </authorList>
    </citation>
    <scope>NUCLEOTIDE SEQUENCE [LARGE SCALE GENOMIC DNA]</scope>
    <source>
        <strain evidence="3">UCR-EL1</strain>
    </source>
</reference>
<proteinExistence type="predicted"/>
<dbReference type="KEGG" id="ela:UCREL1_8760"/>
<name>M7TCC7_EUTLA</name>
<keyword evidence="1" id="KW-0175">Coiled coil</keyword>
<dbReference type="AlphaFoldDB" id="M7TCC7"/>
<feature type="coiled-coil region" evidence="1">
    <location>
        <begin position="33"/>
        <end position="92"/>
    </location>
</feature>
<protein>
    <submittedName>
        <fullName evidence="2">Uncharacterized protein</fullName>
    </submittedName>
</protein>
<evidence type="ECO:0000313" key="3">
    <source>
        <dbReference type="Proteomes" id="UP000012174"/>
    </source>
</evidence>
<organism evidence="2 3">
    <name type="scientific">Eutypa lata (strain UCR-EL1)</name>
    <name type="common">Grapevine dieback disease fungus</name>
    <name type="synonym">Eutypa armeniacae</name>
    <dbReference type="NCBI Taxonomy" id="1287681"/>
    <lineage>
        <taxon>Eukaryota</taxon>
        <taxon>Fungi</taxon>
        <taxon>Dikarya</taxon>
        <taxon>Ascomycota</taxon>
        <taxon>Pezizomycotina</taxon>
        <taxon>Sordariomycetes</taxon>
        <taxon>Xylariomycetidae</taxon>
        <taxon>Xylariales</taxon>
        <taxon>Diatrypaceae</taxon>
        <taxon>Eutypa</taxon>
    </lineage>
</organism>
<accession>M7TCC7</accession>
<keyword evidence="3" id="KW-1185">Reference proteome</keyword>